<keyword evidence="1" id="KW-0472">Membrane</keyword>
<dbReference type="InterPro" id="IPR032508">
    <property type="entry name" value="FecR_C"/>
</dbReference>
<dbReference type="PANTHER" id="PTHR30273:SF2">
    <property type="entry name" value="PROTEIN FECR"/>
    <property type="match status" value="1"/>
</dbReference>
<evidence type="ECO:0000256" key="1">
    <source>
        <dbReference type="SAM" id="Phobius"/>
    </source>
</evidence>
<dbReference type="Pfam" id="PF16344">
    <property type="entry name" value="FecR_C"/>
    <property type="match status" value="1"/>
</dbReference>
<evidence type="ECO:0000259" key="2">
    <source>
        <dbReference type="Pfam" id="PF04773"/>
    </source>
</evidence>
<keyword evidence="1" id="KW-1133">Transmembrane helix</keyword>
<keyword evidence="1" id="KW-0812">Transmembrane</keyword>
<dbReference type="Gene3D" id="2.60.120.1440">
    <property type="match status" value="1"/>
</dbReference>
<accession>A0ABP8GZU1</accession>
<evidence type="ECO:0000313" key="5">
    <source>
        <dbReference type="Proteomes" id="UP001501725"/>
    </source>
</evidence>
<evidence type="ECO:0000259" key="3">
    <source>
        <dbReference type="Pfam" id="PF16344"/>
    </source>
</evidence>
<dbReference type="Gene3D" id="3.55.50.30">
    <property type="match status" value="1"/>
</dbReference>
<gene>
    <name evidence="4" type="ORF">GCM10023184_24910</name>
</gene>
<dbReference type="Proteomes" id="UP001501725">
    <property type="component" value="Unassembled WGS sequence"/>
</dbReference>
<dbReference type="EMBL" id="BAABGY010000007">
    <property type="protein sequence ID" value="GAA4332355.1"/>
    <property type="molecule type" value="Genomic_DNA"/>
</dbReference>
<feature type="domain" description="Protein FecR C-terminal" evidence="3">
    <location>
        <begin position="331"/>
        <end position="397"/>
    </location>
</feature>
<organism evidence="4 5">
    <name type="scientific">Flaviaesturariibacter amylovorans</name>
    <dbReference type="NCBI Taxonomy" id="1084520"/>
    <lineage>
        <taxon>Bacteria</taxon>
        <taxon>Pseudomonadati</taxon>
        <taxon>Bacteroidota</taxon>
        <taxon>Chitinophagia</taxon>
        <taxon>Chitinophagales</taxon>
        <taxon>Chitinophagaceae</taxon>
        <taxon>Flaviaestuariibacter</taxon>
    </lineage>
</organism>
<dbReference type="PANTHER" id="PTHR30273">
    <property type="entry name" value="PERIPLASMIC SIGNAL SENSOR AND SIGMA FACTOR ACTIVATOR FECR-RELATED"/>
    <property type="match status" value="1"/>
</dbReference>
<feature type="domain" description="FecR protein" evidence="2">
    <location>
        <begin position="192"/>
        <end position="286"/>
    </location>
</feature>
<evidence type="ECO:0000313" key="4">
    <source>
        <dbReference type="EMBL" id="GAA4332355.1"/>
    </source>
</evidence>
<dbReference type="Pfam" id="PF04773">
    <property type="entry name" value="FecR"/>
    <property type="match status" value="1"/>
</dbReference>
<name>A0ABP8GZU1_9BACT</name>
<keyword evidence="5" id="KW-1185">Reference proteome</keyword>
<feature type="transmembrane region" description="Helical" evidence="1">
    <location>
        <begin position="89"/>
        <end position="110"/>
    </location>
</feature>
<dbReference type="InterPro" id="IPR006860">
    <property type="entry name" value="FecR"/>
</dbReference>
<dbReference type="InterPro" id="IPR012373">
    <property type="entry name" value="Ferrdict_sens_TM"/>
</dbReference>
<sequence>MQATLEYLLQRYADKTGTEQEREALMQLLRQDDSDEEAARLIGQMIAERTPRHEMPADAADAVLAAILQAGRAPVIPIGRRAGASRRLWVRRSVAAAVILLLASGAWMWLARNPRPATATGEGPEAMVADQRPGGSKARLTLDDGRTIVLDSLANGVVAKQAGATILKTGAGQLAYDPGDDGTGDVVYNTLSIPFGGQYQLVLPDGTKTWLNSGSSIRYPTAFRGAVRKIELTGEAYFEVVKNASKPFIVDVARKAEVEVLGTHFNINAYADEPAIATTLLEGSVRVTGSAARDSRRLEPGQQARIDLQGRLSVNRQADLNQVMAWKNGIFNFENADLPAVLRQLARWYDIEIVYEAGVPRREFGGKIQRDLNLSQILRILEKNNVHYRTEGRRLIIMK</sequence>
<dbReference type="RefSeq" id="WP_345256072.1">
    <property type="nucleotide sequence ID" value="NZ_BAABGY010000007.1"/>
</dbReference>
<proteinExistence type="predicted"/>
<protein>
    <submittedName>
        <fullName evidence="4">DUF4974 domain-containing protein</fullName>
    </submittedName>
</protein>
<reference evidence="5" key="1">
    <citation type="journal article" date="2019" name="Int. J. Syst. Evol. Microbiol.">
        <title>The Global Catalogue of Microorganisms (GCM) 10K type strain sequencing project: providing services to taxonomists for standard genome sequencing and annotation.</title>
        <authorList>
            <consortium name="The Broad Institute Genomics Platform"/>
            <consortium name="The Broad Institute Genome Sequencing Center for Infectious Disease"/>
            <person name="Wu L."/>
            <person name="Ma J."/>
        </authorList>
    </citation>
    <scope>NUCLEOTIDE SEQUENCE [LARGE SCALE GENOMIC DNA]</scope>
    <source>
        <strain evidence="5">JCM 17919</strain>
    </source>
</reference>
<comment type="caution">
    <text evidence="4">The sequence shown here is derived from an EMBL/GenBank/DDBJ whole genome shotgun (WGS) entry which is preliminary data.</text>
</comment>